<keyword evidence="6 8" id="KW-0472">Membrane</keyword>
<evidence type="ECO:0000256" key="6">
    <source>
        <dbReference type="ARBA" id="ARBA00023136"/>
    </source>
</evidence>
<dbReference type="EMBL" id="ML996210">
    <property type="protein sequence ID" value="KAF2730783.1"/>
    <property type="molecule type" value="Genomic_DNA"/>
</dbReference>
<dbReference type="GO" id="GO:0042908">
    <property type="term" value="P:xenobiotic transport"/>
    <property type="evidence" value="ECO:0007669"/>
    <property type="project" value="UniProtKB-ARBA"/>
</dbReference>
<keyword evidence="3" id="KW-1003">Cell membrane</keyword>
<feature type="transmembrane region" description="Helical" evidence="8">
    <location>
        <begin position="352"/>
        <end position="370"/>
    </location>
</feature>
<dbReference type="InterPro" id="IPR036259">
    <property type="entry name" value="MFS_trans_sf"/>
</dbReference>
<name>A0A9P4UZ93_9PLEO</name>
<protein>
    <submittedName>
        <fullName evidence="10">MFS general substrate transporter</fullName>
    </submittedName>
</protein>
<evidence type="ECO:0000256" key="5">
    <source>
        <dbReference type="ARBA" id="ARBA00022989"/>
    </source>
</evidence>
<evidence type="ECO:0000256" key="2">
    <source>
        <dbReference type="ARBA" id="ARBA00022448"/>
    </source>
</evidence>
<dbReference type="Gene3D" id="1.20.1250.20">
    <property type="entry name" value="MFS general substrate transporter like domains"/>
    <property type="match status" value="1"/>
</dbReference>
<organism evidence="10 11">
    <name type="scientific">Polyplosphaeria fusca</name>
    <dbReference type="NCBI Taxonomy" id="682080"/>
    <lineage>
        <taxon>Eukaryota</taxon>
        <taxon>Fungi</taxon>
        <taxon>Dikarya</taxon>
        <taxon>Ascomycota</taxon>
        <taxon>Pezizomycotina</taxon>
        <taxon>Dothideomycetes</taxon>
        <taxon>Pleosporomycetidae</taxon>
        <taxon>Pleosporales</taxon>
        <taxon>Tetraplosphaeriaceae</taxon>
        <taxon>Polyplosphaeria</taxon>
    </lineage>
</organism>
<feature type="domain" description="Major facilitator superfamily (MFS) profile" evidence="9">
    <location>
        <begin position="29"/>
        <end position="475"/>
    </location>
</feature>
<feature type="transmembrane region" description="Helical" evidence="8">
    <location>
        <begin position="376"/>
        <end position="402"/>
    </location>
</feature>
<accession>A0A9P4UZ93</accession>
<sequence length="475" mass="51521">MAEVEIVTWNGEEDPDNPLNWANSKKWMNMAIICLQGTLSPMAATIMAIGAAAVARDFHLTDAYTPGLPTAMYVLGIGVGPVALAPCSELYGRRVVYLCSFAVFTVLNVGCSLSPNITALSILRFLSGCAGSAGPSLGPGSIGDMFRVEERGRAQSLNAIGAILGPMLGGIIGGFIVAGTHGWTWLTWVMAISSGVTTVLSFWVLQETYGPYLLSRKIARLKKEFPLKDFRVETGKPAKELFSRAITRPIRMLFTSPIAAFMSIYQSIIFAILYLHLVTILLLFGPTELYGLYSYHWVNGTTGLAYLGAGTGSIIGMIITSKYMNASFAAALARQKERTGSSIPTPELRLPFLQLGMVIVPVGLIVYAWSSGRAHWIVPLIGACIFGIGMLMVYVCVQAYLVDCFGEWSASASAAAILTRCPITCAFCLTGFEMYRKLGYAWGSMLLAFLCIALIPVPFIIQRHGSRIREKQFSF</sequence>
<dbReference type="InterPro" id="IPR005829">
    <property type="entry name" value="Sugar_transporter_CS"/>
</dbReference>
<dbReference type="PANTHER" id="PTHR23502">
    <property type="entry name" value="MAJOR FACILITATOR SUPERFAMILY"/>
    <property type="match status" value="1"/>
</dbReference>
<feature type="transmembrane region" description="Helical" evidence="8">
    <location>
        <begin position="95"/>
        <end position="115"/>
    </location>
</feature>
<feature type="transmembrane region" description="Helical" evidence="8">
    <location>
        <begin position="185"/>
        <end position="205"/>
    </location>
</feature>
<feature type="transmembrane region" description="Helical" evidence="8">
    <location>
        <begin position="438"/>
        <end position="461"/>
    </location>
</feature>
<evidence type="ECO:0000256" key="7">
    <source>
        <dbReference type="ARBA" id="ARBA00038459"/>
    </source>
</evidence>
<dbReference type="InterPro" id="IPR011701">
    <property type="entry name" value="MFS"/>
</dbReference>
<dbReference type="InterPro" id="IPR020846">
    <property type="entry name" value="MFS_dom"/>
</dbReference>
<evidence type="ECO:0000256" key="8">
    <source>
        <dbReference type="SAM" id="Phobius"/>
    </source>
</evidence>
<evidence type="ECO:0000256" key="4">
    <source>
        <dbReference type="ARBA" id="ARBA00022692"/>
    </source>
</evidence>
<keyword evidence="5 8" id="KW-1133">Transmembrane helix</keyword>
<feature type="transmembrane region" description="Helical" evidence="8">
    <location>
        <begin position="30"/>
        <end position="55"/>
    </location>
</feature>
<evidence type="ECO:0000259" key="9">
    <source>
        <dbReference type="PROSITE" id="PS50850"/>
    </source>
</evidence>
<dbReference type="GO" id="GO:0140115">
    <property type="term" value="P:export across plasma membrane"/>
    <property type="evidence" value="ECO:0007669"/>
    <property type="project" value="UniProtKB-ARBA"/>
</dbReference>
<evidence type="ECO:0000256" key="3">
    <source>
        <dbReference type="ARBA" id="ARBA00022475"/>
    </source>
</evidence>
<keyword evidence="11" id="KW-1185">Reference proteome</keyword>
<keyword evidence="4 8" id="KW-0812">Transmembrane</keyword>
<evidence type="ECO:0000313" key="11">
    <source>
        <dbReference type="Proteomes" id="UP000799444"/>
    </source>
</evidence>
<dbReference type="GO" id="GO:0022857">
    <property type="term" value="F:transmembrane transporter activity"/>
    <property type="evidence" value="ECO:0007669"/>
    <property type="project" value="InterPro"/>
</dbReference>
<gene>
    <name evidence="10" type="ORF">EJ04DRAFT_567462</name>
</gene>
<dbReference type="Pfam" id="PF07690">
    <property type="entry name" value="MFS_1"/>
    <property type="match status" value="1"/>
</dbReference>
<comment type="caution">
    <text evidence="10">The sequence shown here is derived from an EMBL/GenBank/DDBJ whole genome shotgun (WGS) entry which is preliminary data.</text>
</comment>
<feature type="transmembrane region" description="Helical" evidence="8">
    <location>
        <begin position="67"/>
        <end position="88"/>
    </location>
</feature>
<comment type="subcellular location">
    <subcellularLocation>
        <location evidence="1">Cell membrane</location>
        <topology evidence="1">Multi-pass membrane protein</topology>
    </subcellularLocation>
</comment>
<feature type="transmembrane region" description="Helical" evidence="8">
    <location>
        <begin position="304"/>
        <end position="332"/>
    </location>
</feature>
<dbReference type="PROSITE" id="PS00216">
    <property type="entry name" value="SUGAR_TRANSPORT_1"/>
    <property type="match status" value="1"/>
</dbReference>
<comment type="similarity">
    <text evidence="7">Belongs to the major facilitator superfamily. DHA1 family. Polyamines/proton antiporter (TC 2.A.1.2.16) subfamily.</text>
</comment>
<feature type="transmembrane region" description="Helical" evidence="8">
    <location>
        <begin position="258"/>
        <end position="284"/>
    </location>
</feature>
<evidence type="ECO:0000256" key="1">
    <source>
        <dbReference type="ARBA" id="ARBA00004651"/>
    </source>
</evidence>
<dbReference type="SUPFAM" id="SSF103473">
    <property type="entry name" value="MFS general substrate transporter"/>
    <property type="match status" value="1"/>
</dbReference>
<dbReference type="GO" id="GO:0005886">
    <property type="term" value="C:plasma membrane"/>
    <property type="evidence" value="ECO:0007669"/>
    <property type="project" value="UniProtKB-SubCell"/>
</dbReference>
<dbReference type="PANTHER" id="PTHR23502:SF186">
    <property type="entry name" value="MAJOR FACILITATOR SUPERFAMILY (MFS) PROFILE DOMAIN-CONTAINING PROTEIN"/>
    <property type="match status" value="1"/>
</dbReference>
<dbReference type="OrthoDB" id="6770063at2759"/>
<keyword evidence="2" id="KW-0813">Transport</keyword>
<feature type="transmembrane region" description="Helical" evidence="8">
    <location>
        <begin position="159"/>
        <end position="179"/>
    </location>
</feature>
<proteinExistence type="inferred from homology"/>
<evidence type="ECO:0000313" key="10">
    <source>
        <dbReference type="EMBL" id="KAF2730783.1"/>
    </source>
</evidence>
<reference evidence="10" key="1">
    <citation type="journal article" date="2020" name="Stud. Mycol.">
        <title>101 Dothideomycetes genomes: a test case for predicting lifestyles and emergence of pathogens.</title>
        <authorList>
            <person name="Haridas S."/>
            <person name="Albert R."/>
            <person name="Binder M."/>
            <person name="Bloem J."/>
            <person name="Labutti K."/>
            <person name="Salamov A."/>
            <person name="Andreopoulos B."/>
            <person name="Baker S."/>
            <person name="Barry K."/>
            <person name="Bills G."/>
            <person name="Bluhm B."/>
            <person name="Cannon C."/>
            <person name="Castanera R."/>
            <person name="Culley D."/>
            <person name="Daum C."/>
            <person name="Ezra D."/>
            <person name="Gonzalez J."/>
            <person name="Henrissat B."/>
            <person name="Kuo A."/>
            <person name="Liang C."/>
            <person name="Lipzen A."/>
            <person name="Lutzoni F."/>
            <person name="Magnuson J."/>
            <person name="Mondo S."/>
            <person name="Nolan M."/>
            <person name="Ohm R."/>
            <person name="Pangilinan J."/>
            <person name="Park H.-J."/>
            <person name="Ramirez L."/>
            <person name="Alfaro M."/>
            <person name="Sun H."/>
            <person name="Tritt A."/>
            <person name="Yoshinaga Y."/>
            <person name="Zwiers L.-H."/>
            <person name="Turgeon B."/>
            <person name="Goodwin S."/>
            <person name="Spatafora J."/>
            <person name="Crous P."/>
            <person name="Grigoriev I."/>
        </authorList>
    </citation>
    <scope>NUCLEOTIDE SEQUENCE</scope>
    <source>
        <strain evidence="10">CBS 125425</strain>
    </source>
</reference>
<dbReference type="AlphaFoldDB" id="A0A9P4UZ93"/>
<dbReference type="PROSITE" id="PS50850">
    <property type="entry name" value="MFS"/>
    <property type="match status" value="1"/>
</dbReference>
<dbReference type="Proteomes" id="UP000799444">
    <property type="component" value="Unassembled WGS sequence"/>
</dbReference>